<proteinExistence type="predicted"/>
<protein>
    <submittedName>
        <fullName evidence="3">Uncharacterized protein</fullName>
    </submittedName>
</protein>
<comment type="caution">
    <text evidence="3">The sequence shown here is derived from an EMBL/GenBank/DDBJ whole genome shotgun (WGS) entry which is preliminary data.</text>
</comment>
<accession>A0ABN9TPB7</accession>
<evidence type="ECO:0000256" key="2">
    <source>
        <dbReference type="SAM" id="SignalP"/>
    </source>
</evidence>
<feature type="chain" id="PRO_5045633644" evidence="2">
    <location>
        <begin position="22"/>
        <end position="113"/>
    </location>
</feature>
<keyword evidence="4" id="KW-1185">Reference proteome</keyword>
<evidence type="ECO:0000313" key="3">
    <source>
        <dbReference type="EMBL" id="CAK0847934.1"/>
    </source>
</evidence>
<name>A0ABN9TPB7_9DINO</name>
<feature type="signal peptide" evidence="2">
    <location>
        <begin position="1"/>
        <end position="21"/>
    </location>
</feature>
<keyword evidence="2" id="KW-0732">Signal</keyword>
<evidence type="ECO:0000313" key="4">
    <source>
        <dbReference type="Proteomes" id="UP001189429"/>
    </source>
</evidence>
<gene>
    <name evidence="3" type="ORF">PCOR1329_LOCUS41010</name>
</gene>
<dbReference type="EMBL" id="CAUYUJ010014944">
    <property type="protein sequence ID" value="CAK0847934.1"/>
    <property type="molecule type" value="Genomic_DNA"/>
</dbReference>
<dbReference type="Proteomes" id="UP001189429">
    <property type="component" value="Unassembled WGS sequence"/>
</dbReference>
<sequence>MFRALVWVWLTMCGLCYYCFCQRQPAGGRARPDPSSSSEGVLVLGERRRGALARVSRGCPAPLPPRLLVQVVVPPGLAGRVSRAPEARQMSNRAPESVTPHARGRRSCNTGLL</sequence>
<reference evidence="3" key="1">
    <citation type="submission" date="2023-10" db="EMBL/GenBank/DDBJ databases">
        <authorList>
            <person name="Chen Y."/>
            <person name="Shah S."/>
            <person name="Dougan E. K."/>
            <person name="Thang M."/>
            <person name="Chan C."/>
        </authorList>
    </citation>
    <scope>NUCLEOTIDE SEQUENCE [LARGE SCALE GENOMIC DNA]</scope>
</reference>
<feature type="region of interest" description="Disordered" evidence="1">
    <location>
        <begin position="82"/>
        <end position="113"/>
    </location>
</feature>
<evidence type="ECO:0000256" key="1">
    <source>
        <dbReference type="SAM" id="MobiDB-lite"/>
    </source>
</evidence>
<organism evidence="3 4">
    <name type="scientific">Prorocentrum cordatum</name>
    <dbReference type="NCBI Taxonomy" id="2364126"/>
    <lineage>
        <taxon>Eukaryota</taxon>
        <taxon>Sar</taxon>
        <taxon>Alveolata</taxon>
        <taxon>Dinophyceae</taxon>
        <taxon>Prorocentrales</taxon>
        <taxon>Prorocentraceae</taxon>
        <taxon>Prorocentrum</taxon>
    </lineage>
</organism>